<dbReference type="EMBL" id="JABEZU010000001">
    <property type="protein sequence ID" value="NOV95907.1"/>
    <property type="molecule type" value="Genomic_DNA"/>
</dbReference>
<accession>A0ABX1ZZ72</accession>
<keyword evidence="4" id="KW-1185">Reference proteome</keyword>
<protein>
    <recommendedName>
        <fullName evidence="2">DUF1206 domain-containing protein</fullName>
    </recommendedName>
</protein>
<comment type="caution">
    <text evidence="3">The sequence shown here is derived from an EMBL/GenBank/DDBJ whole genome shotgun (WGS) entry which is preliminary data.</text>
</comment>
<keyword evidence="1" id="KW-0812">Transmembrane</keyword>
<dbReference type="Proteomes" id="UP000757540">
    <property type="component" value="Unassembled WGS sequence"/>
</dbReference>
<keyword evidence="1" id="KW-0472">Membrane</keyword>
<evidence type="ECO:0000313" key="4">
    <source>
        <dbReference type="Proteomes" id="UP000757540"/>
    </source>
</evidence>
<proteinExistence type="predicted"/>
<feature type="domain" description="DUF1206" evidence="2">
    <location>
        <begin position="109"/>
        <end position="177"/>
    </location>
</feature>
<feature type="domain" description="DUF1206" evidence="2">
    <location>
        <begin position="202"/>
        <end position="270"/>
    </location>
</feature>
<feature type="transmembrane region" description="Helical" evidence="1">
    <location>
        <begin position="204"/>
        <end position="225"/>
    </location>
</feature>
<dbReference type="Pfam" id="PF06724">
    <property type="entry name" value="DUF1206"/>
    <property type="match status" value="3"/>
</dbReference>
<keyword evidence="1" id="KW-1133">Transmembrane helix</keyword>
<organism evidence="3 4">
    <name type="scientific">Isoptericola halotolerans</name>
    <dbReference type="NCBI Taxonomy" id="300560"/>
    <lineage>
        <taxon>Bacteria</taxon>
        <taxon>Bacillati</taxon>
        <taxon>Actinomycetota</taxon>
        <taxon>Actinomycetes</taxon>
        <taxon>Micrococcales</taxon>
        <taxon>Promicromonosporaceae</taxon>
        <taxon>Isoptericola</taxon>
    </lineage>
</organism>
<name>A0ABX1ZZ72_9MICO</name>
<evidence type="ECO:0000313" key="3">
    <source>
        <dbReference type="EMBL" id="NOV95907.1"/>
    </source>
</evidence>
<gene>
    <name evidence="3" type="ORF">HDG69_000460</name>
</gene>
<reference evidence="3 4" key="1">
    <citation type="submission" date="2020-05" db="EMBL/GenBank/DDBJ databases">
        <title>Genomic Encyclopedia of Type Strains, Phase III (KMG-III): the genomes of soil and plant-associated and newly described type strains.</title>
        <authorList>
            <person name="Whitman W."/>
        </authorList>
    </citation>
    <scope>NUCLEOTIDE SEQUENCE [LARGE SCALE GENOMIC DNA]</scope>
    <source>
        <strain evidence="3 4">KCTC 19046</strain>
    </source>
</reference>
<feature type="transmembrane region" description="Helical" evidence="1">
    <location>
        <begin position="68"/>
        <end position="89"/>
    </location>
</feature>
<feature type="domain" description="DUF1206" evidence="2">
    <location>
        <begin position="27"/>
        <end position="93"/>
    </location>
</feature>
<dbReference type="RefSeq" id="WP_171782167.1">
    <property type="nucleotide sequence ID" value="NZ_BAAAML010000002.1"/>
</dbReference>
<dbReference type="InterPro" id="IPR009597">
    <property type="entry name" value="DUF1206"/>
</dbReference>
<feature type="transmembrane region" description="Helical" evidence="1">
    <location>
        <begin position="245"/>
        <end position="266"/>
    </location>
</feature>
<evidence type="ECO:0000256" key="1">
    <source>
        <dbReference type="SAM" id="Phobius"/>
    </source>
</evidence>
<feature type="transmembrane region" description="Helical" evidence="1">
    <location>
        <begin position="152"/>
        <end position="173"/>
    </location>
</feature>
<sequence length="273" mass="27432">MSTGGRTHGAAHRARQSTWLRTLARSGYAASGVVHLLIGWLAVRLAFGSSSGSADESGAFRELASTAGGTLILWAVTVGFAALALWQIVEALVGVPGTDDAKEAGARIKAAGKGILYGVLAVSAGRYAVGGGSGGGGEQQESLTATVLETPAGRWLVAAGGLVVVGVGVFHVVKGWRKKFLEDLRSTGGGTVGAAVVRLGQVGYVAKGVALGVLGGLFVAAGVTHDADKAGGLDDALRTIQDQPFGTALLVVTGVGIAAYGAYSFARARYAKV</sequence>
<evidence type="ECO:0000259" key="2">
    <source>
        <dbReference type="Pfam" id="PF06724"/>
    </source>
</evidence>
<feature type="transmembrane region" description="Helical" evidence="1">
    <location>
        <begin position="28"/>
        <end position="47"/>
    </location>
</feature>